<name>A0A9D2MIB4_9FIRM</name>
<dbReference type="PANTHER" id="PTHR30309:SF0">
    <property type="entry name" value="GLYCEROL-3-PHOSPHATE ACYLTRANSFERASE-RELATED"/>
    <property type="match status" value="1"/>
</dbReference>
<dbReference type="InterPro" id="IPR003811">
    <property type="entry name" value="G3P_acylTferase_PlsY"/>
</dbReference>
<evidence type="ECO:0000256" key="10">
    <source>
        <dbReference type="HAMAP-Rule" id="MF_01043"/>
    </source>
</evidence>
<dbReference type="Proteomes" id="UP000823877">
    <property type="component" value="Unassembled WGS sequence"/>
</dbReference>
<evidence type="ECO:0000313" key="11">
    <source>
        <dbReference type="EMBL" id="HJB75321.1"/>
    </source>
</evidence>
<feature type="transmembrane region" description="Helical" evidence="10">
    <location>
        <begin position="102"/>
        <end position="125"/>
    </location>
</feature>
<evidence type="ECO:0000256" key="9">
    <source>
        <dbReference type="ARBA" id="ARBA00023264"/>
    </source>
</evidence>
<dbReference type="Pfam" id="PF02660">
    <property type="entry name" value="G3P_acyltransf"/>
    <property type="match status" value="1"/>
</dbReference>
<comment type="similarity">
    <text evidence="10">Belongs to the PlsY family.</text>
</comment>
<feature type="transmembrane region" description="Helical" evidence="10">
    <location>
        <begin position="59"/>
        <end position="82"/>
    </location>
</feature>
<keyword evidence="2 10" id="KW-0444">Lipid biosynthesis</keyword>
<evidence type="ECO:0000256" key="1">
    <source>
        <dbReference type="ARBA" id="ARBA00022475"/>
    </source>
</evidence>
<feature type="transmembrane region" description="Helical" evidence="10">
    <location>
        <begin position="146"/>
        <end position="174"/>
    </location>
</feature>
<dbReference type="GO" id="GO:0005886">
    <property type="term" value="C:plasma membrane"/>
    <property type="evidence" value="ECO:0007669"/>
    <property type="project" value="UniProtKB-SubCell"/>
</dbReference>
<evidence type="ECO:0000256" key="5">
    <source>
        <dbReference type="ARBA" id="ARBA00022989"/>
    </source>
</evidence>
<keyword evidence="4 10" id="KW-0812">Transmembrane</keyword>
<feature type="transmembrane region" description="Helical" evidence="10">
    <location>
        <begin position="180"/>
        <end position="201"/>
    </location>
</feature>
<comment type="catalytic activity">
    <reaction evidence="10">
        <text>an acyl phosphate + sn-glycerol 3-phosphate = a 1-acyl-sn-glycero-3-phosphate + phosphate</text>
        <dbReference type="Rhea" id="RHEA:34075"/>
        <dbReference type="ChEBI" id="CHEBI:43474"/>
        <dbReference type="ChEBI" id="CHEBI:57597"/>
        <dbReference type="ChEBI" id="CHEBI:57970"/>
        <dbReference type="ChEBI" id="CHEBI:59918"/>
        <dbReference type="EC" id="2.3.1.275"/>
    </reaction>
</comment>
<evidence type="ECO:0000256" key="8">
    <source>
        <dbReference type="ARBA" id="ARBA00023209"/>
    </source>
</evidence>
<organism evidence="11 12">
    <name type="scientific">Candidatus Eubacterium faecale</name>
    <dbReference type="NCBI Taxonomy" id="2838568"/>
    <lineage>
        <taxon>Bacteria</taxon>
        <taxon>Bacillati</taxon>
        <taxon>Bacillota</taxon>
        <taxon>Clostridia</taxon>
        <taxon>Eubacteriales</taxon>
        <taxon>Eubacteriaceae</taxon>
        <taxon>Eubacterium</taxon>
    </lineage>
</organism>
<dbReference type="EC" id="2.3.1.275" evidence="10"/>
<keyword evidence="3 10" id="KW-0808">Transferase</keyword>
<dbReference type="NCBIfam" id="TIGR00023">
    <property type="entry name" value="glycerol-3-phosphate 1-O-acyltransferase PlsY"/>
    <property type="match status" value="1"/>
</dbReference>
<comment type="function">
    <text evidence="10">Catalyzes the transfer of an acyl group from acyl-phosphate (acyl-PO(4)) to glycerol-3-phosphate (G3P) to form lysophosphatidic acid (LPA). This enzyme utilizes acyl-phosphate as fatty acyl donor, but not acyl-CoA or acyl-ACP.</text>
</comment>
<feature type="transmembrane region" description="Helical" evidence="10">
    <location>
        <begin position="6"/>
        <end position="29"/>
    </location>
</feature>
<comment type="pathway">
    <text evidence="10">Lipid metabolism; phospholipid metabolism.</text>
</comment>
<dbReference type="HAMAP" id="MF_01043">
    <property type="entry name" value="PlsY"/>
    <property type="match status" value="1"/>
</dbReference>
<dbReference type="PANTHER" id="PTHR30309">
    <property type="entry name" value="INNER MEMBRANE PROTEIN YGIH"/>
    <property type="match status" value="1"/>
</dbReference>
<keyword evidence="9 10" id="KW-1208">Phospholipid metabolism</keyword>
<keyword evidence="6 10" id="KW-0443">Lipid metabolism</keyword>
<evidence type="ECO:0000256" key="3">
    <source>
        <dbReference type="ARBA" id="ARBA00022679"/>
    </source>
</evidence>
<keyword evidence="1 10" id="KW-1003">Cell membrane</keyword>
<accession>A0A9D2MIB4</accession>
<keyword evidence="7 10" id="KW-0472">Membrane</keyword>
<comment type="subcellular location">
    <subcellularLocation>
        <location evidence="10">Cell membrane</location>
        <topology evidence="10">Multi-pass membrane protein</topology>
    </subcellularLocation>
</comment>
<keyword evidence="8 10" id="KW-0594">Phospholipid biosynthesis</keyword>
<reference evidence="11" key="1">
    <citation type="journal article" date="2021" name="PeerJ">
        <title>Extensive microbial diversity within the chicken gut microbiome revealed by metagenomics and culture.</title>
        <authorList>
            <person name="Gilroy R."/>
            <person name="Ravi A."/>
            <person name="Getino M."/>
            <person name="Pursley I."/>
            <person name="Horton D.L."/>
            <person name="Alikhan N.F."/>
            <person name="Baker D."/>
            <person name="Gharbi K."/>
            <person name="Hall N."/>
            <person name="Watson M."/>
            <person name="Adriaenssens E.M."/>
            <person name="Foster-Nyarko E."/>
            <person name="Jarju S."/>
            <person name="Secka A."/>
            <person name="Antonio M."/>
            <person name="Oren A."/>
            <person name="Chaudhuri R.R."/>
            <person name="La Ragione R."/>
            <person name="Hildebrand F."/>
            <person name="Pallen M.J."/>
        </authorList>
    </citation>
    <scope>NUCLEOTIDE SEQUENCE</scope>
    <source>
        <strain evidence="11">CHK188-16595</strain>
    </source>
</reference>
<evidence type="ECO:0000256" key="7">
    <source>
        <dbReference type="ARBA" id="ARBA00023136"/>
    </source>
</evidence>
<sequence length="228" mass="25327">MMTSALILKYVLVVLLSYLLGSLNFSIIFSKLLAKKDIRESGSGNAGATNMLRTYGKRFAVITMIGDILKVAAAIMITFAILGAPMKYLFAIPESAQEIRQIMLYKEFAGFFAVLGHIFPVFFKFKGGKGMAACTGMVILVDWRIALILFVIFVLVIAVSKWVSLGSIVIAVFYPVLIIAFYQDWLLCVVALLFTIIVIVAHRENIKRLIKGTENKISLSSSSKKKRR</sequence>
<proteinExistence type="inferred from homology"/>
<evidence type="ECO:0000313" key="12">
    <source>
        <dbReference type="Proteomes" id="UP000823877"/>
    </source>
</evidence>
<dbReference type="AlphaFoldDB" id="A0A9D2MIB4"/>
<dbReference type="SMART" id="SM01207">
    <property type="entry name" value="G3P_acyltransf"/>
    <property type="match status" value="1"/>
</dbReference>
<gene>
    <name evidence="10 11" type="primary">plsY</name>
    <name evidence="11" type="ORF">IAA37_06565</name>
</gene>
<dbReference type="GO" id="GO:0008654">
    <property type="term" value="P:phospholipid biosynthetic process"/>
    <property type="evidence" value="ECO:0007669"/>
    <property type="project" value="UniProtKB-UniRule"/>
</dbReference>
<keyword evidence="11" id="KW-0012">Acyltransferase</keyword>
<dbReference type="EMBL" id="DWXN01000012">
    <property type="protein sequence ID" value="HJB75321.1"/>
    <property type="molecule type" value="Genomic_DNA"/>
</dbReference>
<keyword evidence="5 10" id="KW-1133">Transmembrane helix</keyword>
<evidence type="ECO:0000256" key="4">
    <source>
        <dbReference type="ARBA" id="ARBA00022692"/>
    </source>
</evidence>
<reference evidence="11" key="2">
    <citation type="submission" date="2021-04" db="EMBL/GenBank/DDBJ databases">
        <authorList>
            <person name="Gilroy R."/>
        </authorList>
    </citation>
    <scope>NUCLEOTIDE SEQUENCE</scope>
    <source>
        <strain evidence="11">CHK188-16595</strain>
    </source>
</reference>
<comment type="subunit">
    <text evidence="10">Probably interacts with PlsX.</text>
</comment>
<dbReference type="GO" id="GO:0043772">
    <property type="term" value="F:acyl-phosphate glycerol-3-phosphate acyltransferase activity"/>
    <property type="evidence" value="ECO:0007669"/>
    <property type="project" value="UniProtKB-UniRule"/>
</dbReference>
<evidence type="ECO:0000256" key="2">
    <source>
        <dbReference type="ARBA" id="ARBA00022516"/>
    </source>
</evidence>
<evidence type="ECO:0000256" key="6">
    <source>
        <dbReference type="ARBA" id="ARBA00023098"/>
    </source>
</evidence>
<comment type="caution">
    <text evidence="11">The sequence shown here is derived from an EMBL/GenBank/DDBJ whole genome shotgun (WGS) entry which is preliminary data.</text>
</comment>
<protein>
    <recommendedName>
        <fullName evidence="10">Glycerol-3-phosphate acyltransferase</fullName>
    </recommendedName>
    <alternativeName>
        <fullName evidence="10">Acyl-PO4 G3P acyltransferase</fullName>
    </alternativeName>
    <alternativeName>
        <fullName evidence="10">Acyl-phosphate--glycerol-3-phosphate acyltransferase</fullName>
    </alternativeName>
    <alternativeName>
        <fullName evidence="10">G3P acyltransferase</fullName>
        <shortName evidence="10">GPAT</shortName>
        <ecNumber evidence="10">2.3.1.275</ecNumber>
    </alternativeName>
    <alternativeName>
        <fullName evidence="10">Lysophosphatidic acid synthase</fullName>
        <shortName evidence="10">LPA synthase</shortName>
    </alternativeName>
</protein>